<reference evidence="13 14" key="1">
    <citation type="submission" date="2022-04" db="EMBL/GenBank/DDBJ databases">
        <title>Hymenobacter sp. isolated from the air.</title>
        <authorList>
            <person name="Won M."/>
            <person name="Lee C.-M."/>
            <person name="Woen H.-Y."/>
            <person name="Kwon S.-W."/>
        </authorList>
    </citation>
    <scope>NUCLEOTIDE SEQUENCE [LARGE SCALE GENOMIC DNA]</scope>
    <source>
        <strain evidence="14">5413 J-13</strain>
    </source>
</reference>
<dbReference type="GO" id="GO:0009279">
    <property type="term" value="C:cell outer membrane"/>
    <property type="evidence" value="ECO:0007669"/>
    <property type="project" value="UniProtKB-SubCell"/>
</dbReference>
<feature type="chain" id="PRO_5035800052" evidence="10">
    <location>
        <begin position="20"/>
        <end position="883"/>
    </location>
</feature>
<dbReference type="SUPFAM" id="SSF56935">
    <property type="entry name" value="Porins"/>
    <property type="match status" value="1"/>
</dbReference>
<keyword evidence="7 8" id="KW-0998">Cell outer membrane</keyword>
<evidence type="ECO:0000256" key="4">
    <source>
        <dbReference type="ARBA" id="ARBA00022692"/>
    </source>
</evidence>
<evidence type="ECO:0000256" key="1">
    <source>
        <dbReference type="ARBA" id="ARBA00004571"/>
    </source>
</evidence>
<feature type="compositionally biased region" description="Gly residues" evidence="9">
    <location>
        <begin position="874"/>
        <end position="883"/>
    </location>
</feature>
<dbReference type="KEGG" id="haei:MUN82_07850"/>
<feature type="compositionally biased region" description="Basic and acidic residues" evidence="9">
    <location>
        <begin position="851"/>
        <end position="860"/>
    </location>
</feature>
<evidence type="ECO:0000256" key="9">
    <source>
        <dbReference type="SAM" id="MobiDB-lite"/>
    </source>
</evidence>
<sequence>MKKPLSFVSLLLCGHVALAQTTPAGPTLVGGSRPMGGAPAGATKADARITGTVVDAATKKPVPFATVALIDTSTGKPIDGAACDDAGKFTISGVAAGNYQLQFSFIGYKTVEQPITVGNGNLNVGTVSLVSTAQQLAEVRVEGQRSLIEEKVDRTVYNAEQDQTTRGGDATDVLKRVPLLTVDLDGNVSLRGNQNVRVLINNKPSTITASSISDALKQIPADEIKSVEVITSPSAKYDAEGSGGIINIVTKKNNLQGKTLSIDTSVGNRGSNLGLNGSYRVGRMGFSLGGWGRAGYNTPGTFSNDQQTFNSSGALASTTSQQADTRNNNVFGRYTLGWDFDINKYNSLSASVRYGLRSGTNYQDDLLTRSDFYGTSGAILTRTGDTRNVQTNDKSNNVDVSLGYTHTTDKPQQELSFLGVYSRNNRNNDFTNTITDLVNTAPGANLTPYRLKNLNDSYNEELTVQVDYQTPIGDKQLIEFGAKDIRRKVNSDYTYLRAEGESEGAYQPLNNAGLNNTFDYTQNIAAAYAAYTLSFLKQYTLKAGARYEYTTIDAKFANEATDTTNIPSYGVLVPSVNLSRKLANGNVLKVAYNRRIQRPSLQFLNPNVQASNTRNATQGNPVLDPEYTNNYELGYNTFIKNVLLNMSVFVRNTTGSIQSVRRPATPEEIELYALSEGAVFTNFANIGQENAYGGSLFLNAKIGNKFTLNGGPDFYYATLRNNVPEPTYNASNEGFVISGRLFGTYNLSDNWSLQGFGFARGRQVQLQGYQSGFGVYSLSIRREFAEKRGSIGLGAENFFSPRIPIRTEFTSPLLVQNSENIPNRLNIKLNFSYRIGKLSVADARPRRRRSVNNDDLKEGGEGADPSSTPAQQPAGGGGGRGQR</sequence>
<keyword evidence="6 8" id="KW-0472">Membrane</keyword>
<keyword evidence="13" id="KW-0675">Receptor</keyword>
<evidence type="ECO:0000256" key="10">
    <source>
        <dbReference type="SAM" id="SignalP"/>
    </source>
</evidence>
<dbReference type="InterPro" id="IPR036942">
    <property type="entry name" value="Beta-barrel_TonB_sf"/>
</dbReference>
<evidence type="ECO:0000259" key="12">
    <source>
        <dbReference type="Pfam" id="PF14905"/>
    </source>
</evidence>
<dbReference type="InterPro" id="IPR012910">
    <property type="entry name" value="Plug_dom"/>
</dbReference>
<evidence type="ECO:0000313" key="14">
    <source>
        <dbReference type="Proteomes" id="UP000829925"/>
    </source>
</evidence>
<dbReference type="GO" id="GO:0015344">
    <property type="term" value="F:siderophore uptake transmembrane transporter activity"/>
    <property type="evidence" value="ECO:0007669"/>
    <property type="project" value="TreeGrafter"/>
</dbReference>
<dbReference type="PANTHER" id="PTHR30069:SF29">
    <property type="entry name" value="HEMOGLOBIN AND HEMOGLOBIN-HAPTOGLOBIN-BINDING PROTEIN 1-RELATED"/>
    <property type="match status" value="1"/>
</dbReference>
<dbReference type="Gene3D" id="2.60.40.1120">
    <property type="entry name" value="Carboxypeptidase-like, regulatory domain"/>
    <property type="match status" value="1"/>
</dbReference>
<dbReference type="InterPro" id="IPR039426">
    <property type="entry name" value="TonB-dep_rcpt-like"/>
</dbReference>
<name>A0A8T9T050_9BACT</name>
<dbReference type="Pfam" id="PF07715">
    <property type="entry name" value="Plug"/>
    <property type="match status" value="1"/>
</dbReference>
<comment type="similarity">
    <text evidence="8">Belongs to the TonB-dependent receptor family.</text>
</comment>
<dbReference type="InterPro" id="IPR008969">
    <property type="entry name" value="CarboxyPept-like_regulatory"/>
</dbReference>
<evidence type="ECO:0000256" key="2">
    <source>
        <dbReference type="ARBA" id="ARBA00022448"/>
    </source>
</evidence>
<dbReference type="InterPro" id="IPR037066">
    <property type="entry name" value="Plug_dom_sf"/>
</dbReference>
<dbReference type="PANTHER" id="PTHR30069">
    <property type="entry name" value="TONB-DEPENDENT OUTER MEMBRANE RECEPTOR"/>
    <property type="match status" value="1"/>
</dbReference>
<keyword evidence="14" id="KW-1185">Reference proteome</keyword>
<evidence type="ECO:0000256" key="3">
    <source>
        <dbReference type="ARBA" id="ARBA00022452"/>
    </source>
</evidence>
<dbReference type="Pfam" id="PF13715">
    <property type="entry name" value="CarbopepD_reg_2"/>
    <property type="match status" value="1"/>
</dbReference>
<dbReference type="Gene3D" id="2.40.170.20">
    <property type="entry name" value="TonB-dependent receptor, beta-barrel domain"/>
    <property type="match status" value="1"/>
</dbReference>
<dbReference type="InterPro" id="IPR041700">
    <property type="entry name" value="OMP_b-brl_3"/>
</dbReference>
<evidence type="ECO:0000256" key="6">
    <source>
        <dbReference type="ARBA" id="ARBA00023136"/>
    </source>
</evidence>
<dbReference type="RefSeq" id="WP_245096425.1">
    <property type="nucleotide sequence ID" value="NZ_CP095053.1"/>
</dbReference>
<feature type="signal peptide" evidence="10">
    <location>
        <begin position="1"/>
        <end position="19"/>
    </location>
</feature>
<evidence type="ECO:0000256" key="5">
    <source>
        <dbReference type="ARBA" id="ARBA00022729"/>
    </source>
</evidence>
<dbReference type="EMBL" id="CP095053">
    <property type="protein sequence ID" value="UOR07001.1"/>
    <property type="molecule type" value="Genomic_DNA"/>
</dbReference>
<evidence type="ECO:0000313" key="13">
    <source>
        <dbReference type="EMBL" id="UOR07001.1"/>
    </source>
</evidence>
<dbReference type="SUPFAM" id="SSF49464">
    <property type="entry name" value="Carboxypeptidase regulatory domain-like"/>
    <property type="match status" value="1"/>
</dbReference>
<dbReference type="GO" id="GO:0044718">
    <property type="term" value="P:siderophore transmembrane transport"/>
    <property type="evidence" value="ECO:0007669"/>
    <property type="project" value="TreeGrafter"/>
</dbReference>
<comment type="subcellular location">
    <subcellularLocation>
        <location evidence="1 8">Cell outer membrane</location>
        <topology evidence="1 8">Multi-pass membrane protein</topology>
    </subcellularLocation>
</comment>
<proteinExistence type="inferred from homology"/>
<evidence type="ECO:0000256" key="8">
    <source>
        <dbReference type="PROSITE-ProRule" id="PRU01360"/>
    </source>
</evidence>
<keyword evidence="3 8" id="KW-1134">Transmembrane beta strand</keyword>
<dbReference type="AlphaFoldDB" id="A0A8T9T050"/>
<dbReference type="Proteomes" id="UP000829925">
    <property type="component" value="Chromosome"/>
</dbReference>
<feature type="domain" description="TonB-dependent receptor plug" evidence="11">
    <location>
        <begin position="152"/>
        <end position="245"/>
    </location>
</feature>
<protein>
    <submittedName>
        <fullName evidence="13">TonB-dependent receptor</fullName>
    </submittedName>
</protein>
<keyword evidence="5 10" id="KW-0732">Signal</keyword>
<feature type="domain" description="Outer membrane protein beta-barrel" evidence="12">
    <location>
        <begin position="406"/>
        <end position="833"/>
    </location>
</feature>
<organism evidence="13 14">
    <name type="scientific">Hymenobacter aerilatus</name>
    <dbReference type="NCBI Taxonomy" id="2932251"/>
    <lineage>
        <taxon>Bacteria</taxon>
        <taxon>Pseudomonadati</taxon>
        <taxon>Bacteroidota</taxon>
        <taxon>Cytophagia</taxon>
        <taxon>Cytophagales</taxon>
        <taxon>Hymenobacteraceae</taxon>
        <taxon>Hymenobacter</taxon>
    </lineage>
</organism>
<evidence type="ECO:0000259" key="11">
    <source>
        <dbReference type="Pfam" id="PF07715"/>
    </source>
</evidence>
<keyword evidence="4 8" id="KW-0812">Transmembrane</keyword>
<dbReference type="Pfam" id="PF14905">
    <property type="entry name" value="OMP_b-brl_3"/>
    <property type="match status" value="1"/>
</dbReference>
<dbReference type="Gene3D" id="2.170.130.10">
    <property type="entry name" value="TonB-dependent receptor, plug domain"/>
    <property type="match status" value="1"/>
</dbReference>
<keyword evidence="2 8" id="KW-0813">Transport</keyword>
<evidence type="ECO:0000256" key="7">
    <source>
        <dbReference type="ARBA" id="ARBA00023237"/>
    </source>
</evidence>
<dbReference type="PROSITE" id="PS52016">
    <property type="entry name" value="TONB_DEPENDENT_REC_3"/>
    <property type="match status" value="1"/>
</dbReference>
<gene>
    <name evidence="13" type="ORF">MUN82_07850</name>
</gene>
<accession>A0A8T9T050</accession>
<feature type="region of interest" description="Disordered" evidence="9">
    <location>
        <begin position="844"/>
        <end position="883"/>
    </location>
</feature>